<protein>
    <recommendedName>
        <fullName evidence="8">Ancillary SecYEG translocon subunit</fullName>
    </recommendedName>
</protein>
<dbReference type="InterPro" id="IPR026039">
    <property type="entry name" value="YfgM"/>
</dbReference>
<keyword evidence="5" id="KW-0472">Membrane</keyword>
<evidence type="ECO:0000256" key="6">
    <source>
        <dbReference type="ARBA" id="ARBA00023186"/>
    </source>
</evidence>
<evidence type="ECO:0000256" key="1">
    <source>
        <dbReference type="ARBA" id="ARBA00004401"/>
    </source>
</evidence>
<dbReference type="PIRSF" id="PIRSF006170">
    <property type="entry name" value="YfgM"/>
    <property type="match status" value="1"/>
</dbReference>
<evidence type="ECO:0000256" key="4">
    <source>
        <dbReference type="ARBA" id="ARBA00022989"/>
    </source>
</evidence>
<comment type="subcellular location">
    <subcellularLocation>
        <location evidence="1">Cell membrane</location>
        <topology evidence="1">Single-pass type II membrane protein</topology>
    </subcellularLocation>
</comment>
<evidence type="ECO:0000313" key="10">
    <source>
        <dbReference type="EMBL" id="NMG01726.1"/>
    </source>
</evidence>
<dbReference type="Pfam" id="PF09976">
    <property type="entry name" value="TPR_21"/>
    <property type="match status" value="1"/>
</dbReference>
<comment type="similarity">
    <text evidence="7">Belongs to the YfgM family.</text>
</comment>
<evidence type="ECO:0000313" key="11">
    <source>
        <dbReference type="Proteomes" id="UP000599523"/>
    </source>
</evidence>
<organism evidence="10 11">
    <name type="scientific">Azoarcus taiwanensis</name>
    <dbReference type="NCBI Taxonomy" id="666964"/>
    <lineage>
        <taxon>Bacteria</taxon>
        <taxon>Pseudomonadati</taxon>
        <taxon>Pseudomonadota</taxon>
        <taxon>Betaproteobacteria</taxon>
        <taxon>Rhodocyclales</taxon>
        <taxon>Zoogloeaceae</taxon>
        <taxon>Azoarcus</taxon>
    </lineage>
</organism>
<dbReference type="Proteomes" id="UP000599523">
    <property type="component" value="Unassembled WGS sequence"/>
</dbReference>
<dbReference type="SUPFAM" id="SSF48452">
    <property type="entry name" value="TPR-like"/>
    <property type="match status" value="1"/>
</dbReference>
<keyword evidence="6" id="KW-0143">Chaperone</keyword>
<dbReference type="GO" id="GO:0044877">
    <property type="term" value="F:protein-containing complex binding"/>
    <property type="evidence" value="ECO:0007669"/>
    <property type="project" value="InterPro"/>
</dbReference>
<dbReference type="PANTHER" id="PTHR38035">
    <property type="entry name" value="UPF0070 PROTEIN YFGM"/>
    <property type="match status" value="1"/>
</dbReference>
<evidence type="ECO:0000256" key="7">
    <source>
        <dbReference type="ARBA" id="ARBA00024197"/>
    </source>
</evidence>
<dbReference type="InterPro" id="IPR018704">
    <property type="entry name" value="SecYEG/CpoB_TPR"/>
</dbReference>
<name>A0A972FG48_9RHOO</name>
<feature type="domain" description="Ancillary SecYEG translocon subunit/Cell division coordinator CpoB TPR" evidence="9">
    <location>
        <begin position="16"/>
        <end position="214"/>
    </location>
</feature>
<dbReference type="GO" id="GO:0005886">
    <property type="term" value="C:plasma membrane"/>
    <property type="evidence" value="ECO:0007669"/>
    <property type="project" value="UniProtKB-SubCell"/>
</dbReference>
<sequence>MAVYDLEEQEQLSKIKAWWEEYGNFVTGIAVAAAIASVSWQGYSWYQNKQAHEAGSLYFLVQQAVEQGDTARAREATGQIIERHGKSPYAAMAALKSAGLQFEAGDYQNSRAHLEWLKRQADNPVLVEIATLRLATVRLAEGDADGALAELSSVTPGALKARFEDLRGDILSLKGDKEQAIVAYRSALEAFAASPAEGADALREVTRIKLESLEN</sequence>
<accession>A0A972FG48</accession>
<evidence type="ECO:0000256" key="2">
    <source>
        <dbReference type="ARBA" id="ARBA00022475"/>
    </source>
</evidence>
<proteinExistence type="inferred from homology"/>
<dbReference type="Gene3D" id="1.25.40.10">
    <property type="entry name" value="Tetratricopeptide repeat domain"/>
    <property type="match status" value="1"/>
</dbReference>
<gene>
    <name evidence="10" type="ORF">GPA21_01890</name>
</gene>
<dbReference type="AlphaFoldDB" id="A0A972FG48"/>
<reference evidence="10" key="1">
    <citation type="submission" date="2019-12" db="EMBL/GenBank/DDBJ databases">
        <title>Comparative genomics gives insights into the taxonomy of the Azoarcus-Aromatoleum group and reveals separate origins of nif in the plant-associated Azoarcus and non-plant-associated Aromatoleum sub-groups.</title>
        <authorList>
            <person name="Lafos M."/>
            <person name="Maluk M."/>
            <person name="Batista M."/>
            <person name="Junghare M."/>
            <person name="Carmona M."/>
            <person name="Faoro H."/>
            <person name="Cruz L.M."/>
            <person name="Battistoni F."/>
            <person name="De Souza E."/>
            <person name="Pedrosa F."/>
            <person name="Chen W.-M."/>
            <person name="Poole P.S."/>
            <person name="Dixon R.A."/>
            <person name="James E.K."/>
        </authorList>
    </citation>
    <scope>NUCLEOTIDE SEQUENCE</scope>
    <source>
        <strain evidence="10">NSC3</strain>
    </source>
</reference>
<keyword evidence="4" id="KW-1133">Transmembrane helix</keyword>
<evidence type="ECO:0000256" key="8">
    <source>
        <dbReference type="ARBA" id="ARBA00024235"/>
    </source>
</evidence>
<evidence type="ECO:0000256" key="3">
    <source>
        <dbReference type="ARBA" id="ARBA00022692"/>
    </source>
</evidence>
<evidence type="ECO:0000256" key="5">
    <source>
        <dbReference type="ARBA" id="ARBA00023136"/>
    </source>
</evidence>
<dbReference type="RefSeq" id="WP_168986520.1">
    <property type="nucleotide sequence ID" value="NZ_CAWPHM010000297.1"/>
</dbReference>
<keyword evidence="2" id="KW-1003">Cell membrane</keyword>
<dbReference type="PANTHER" id="PTHR38035:SF1">
    <property type="entry name" value="ANCILLARY SECYEG TRANSLOCON SUBUNIT"/>
    <property type="match status" value="1"/>
</dbReference>
<dbReference type="InterPro" id="IPR011990">
    <property type="entry name" value="TPR-like_helical_dom_sf"/>
</dbReference>
<keyword evidence="11" id="KW-1185">Reference proteome</keyword>
<comment type="caution">
    <text evidence="10">The sequence shown here is derived from an EMBL/GenBank/DDBJ whole genome shotgun (WGS) entry which is preliminary data.</text>
</comment>
<evidence type="ECO:0000259" key="9">
    <source>
        <dbReference type="Pfam" id="PF09976"/>
    </source>
</evidence>
<dbReference type="EMBL" id="WTVM01000006">
    <property type="protein sequence ID" value="NMG01726.1"/>
    <property type="molecule type" value="Genomic_DNA"/>
</dbReference>
<keyword evidence="3" id="KW-0812">Transmembrane</keyword>